<comment type="caution">
    <text evidence="1">The sequence shown here is derived from an EMBL/GenBank/DDBJ whole genome shotgun (WGS) entry which is preliminary data.</text>
</comment>
<dbReference type="EMBL" id="BAAAMJ010000001">
    <property type="protein sequence ID" value="GAA1894483.1"/>
    <property type="molecule type" value="Genomic_DNA"/>
</dbReference>
<evidence type="ECO:0000313" key="2">
    <source>
        <dbReference type="Proteomes" id="UP001501303"/>
    </source>
</evidence>
<reference evidence="1 2" key="1">
    <citation type="journal article" date="2019" name="Int. J. Syst. Evol. Microbiol.">
        <title>The Global Catalogue of Microorganisms (GCM) 10K type strain sequencing project: providing services to taxonomists for standard genome sequencing and annotation.</title>
        <authorList>
            <consortium name="The Broad Institute Genomics Platform"/>
            <consortium name="The Broad Institute Genome Sequencing Center for Infectious Disease"/>
            <person name="Wu L."/>
            <person name="Ma J."/>
        </authorList>
    </citation>
    <scope>NUCLEOTIDE SEQUENCE [LARGE SCALE GENOMIC DNA]</scope>
    <source>
        <strain evidence="1 2">JCM 13581</strain>
    </source>
</reference>
<protein>
    <submittedName>
        <fullName evidence="1">Uncharacterized protein</fullName>
    </submittedName>
</protein>
<name>A0ABN2NQF7_9ACTN</name>
<gene>
    <name evidence="1" type="ORF">GCM10009716_00410</name>
</gene>
<keyword evidence="2" id="KW-1185">Reference proteome</keyword>
<accession>A0ABN2NQF7</accession>
<sequence length="127" mass="13657">MRTMKQNQTEDFHVGSAFPEEEPDILFAGEVRVTCPECAQSIALATADDALPQHALCPTRWDPFGLTVCPGSGRTVAADGGLVPHVTQESLETIPLVALPETLDWRLQPFSHVGGAGARPIRLRQAA</sequence>
<organism evidence="1 2">
    <name type="scientific">Streptomyces sodiiphilus</name>
    <dbReference type="NCBI Taxonomy" id="226217"/>
    <lineage>
        <taxon>Bacteria</taxon>
        <taxon>Bacillati</taxon>
        <taxon>Actinomycetota</taxon>
        <taxon>Actinomycetes</taxon>
        <taxon>Kitasatosporales</taxon>
        <taxon>Streptomycetaceae</taxon>
        <taxon>Streptomyces</taxon>
    </lineage>
</organism>
<proteinExistence type="predicted"/>
<dbReference type="Proteomes" id="UP001501303">
    <property type="component" value="Unassembled WGS sequence"/>
</dbReference>
<evidence type="ECO:0000313" key="1">
    <source>
        <dbReference type="EMBL" id="GAA1894483.1"/>
    </source>
</evidence>